<name>A0ABT8PNJ6_9BURK</name>
<dbReference type="InterPro" id="IPR001087">
    <property type="entry name" value="GDSL"/>
</dbReference>
<keyword evidence="2" id="KW-0732">Signal</keyword>
<sequence>MRSFRIPYPRRVVAAITFAVAALGAVSTLPAAQAAGPAPLPAPTGDLSLSPAGPDVAPPAASTAPGVTPRAARRGSTTGSATYTYLRCWYRIDADPLKPASTYEWARDPAGGDWYRVPGYWWADGIAQWNNLFYSTTTQDTLADVCRKTLAAKGIGSDLVQAVAASNALSFNYTVWTLDAAQQDTRVNKLIVFGDSLSDTQNMFNASQWKLPNGTSWHAGRFSNGPVWAEYVANALRLPLYNWAIGGAATDRYLVVPGLVQQVDSWREYMERAPDYRPANTLFAVFAGGNDLVNYGRSPEQAANAVRDSLERLAAAGATRIMLVTLPDVSRAPVFATRTDTASVAAQVKDYNRRLADAAAALRARYGATLRLEVFDAYALFDDLLSHPARYGFDDAKRSCLDIPKPSTLTYASAQTPRADCRDPARFVFWDTLHPTTRTHAWLAERIAPFVRARLLD</sequence>
<feature type="signal peptide" evidence="2">
    <location>
        <begin position="1"/>
        <end position="34"/>
    </location>
</feature>
<keyword evidence="3" id="KW-0378">Hydrolase</keyword>
<reference evidence="3" key="1">
    <citation type="submission" date="2023-07" db="EMBL/GenBank/DDBJ databases">
        <title>A collection of bacterial strains from the Burkholderia cepacia Research Laboratory and Repository.</title>
        <authorList>
            <person name="Lipuma J."/>
            <person name="Spilker T."/>
            <person name="Caverly L."/>
        </authorList>
    </citation>
    <scope>NUCLEOTIDE SEQUENCE</scope>
    <source>
        <strain evidence="3">AU42020</strain>
    </source>
</reference>
<dbReference type="EMBL" id="JAUJSQ010000028">
    <property type="protein sequence ID" value="MDN7936541.1"/>
    <property type="molecule type" value="Genomic_DNA"/>
</dbReference>
<dbReference type="InterPro" id="IPR036514">
    <property type="entry name" value="SGNH_hydro_sf"/>
</dbReference>
<protein>
    <submittedName>
        <fullName evidence="3">SGNH/GDSL hydrolase family protein</fullName>
        <ecNumber evidence="3">3.1.-.-</ecNumber>
    </submittedName>
</protein>
<proteinExistence type="predicted"/>
<gene>
    <name evidence="3" type="ORF">QZM52_35250</name>
</gene>
<dbReference type="Pfam" id="PF00657">
    <property type="entry name" value="Lipase_GDSL"/>
    <property type="match status" value="1"/>
</dbReference>
<dbReference type="EC" id="3.1.-.-" evidence="3"/>
<dbReference type="InterPro" id="IPR050592">
    <property type="entry name" value="GDSL_lipolytic_enzyme"/>
</dbReference>
<organism evidence="3 4">
    <name type="scientific">Burkholderia metallica</name>
    <dbReference type="NCBI Taxonomy" id="488729"/>
    <lineage>
        <taxon>Bacteria</taxon>
        <taxon>Pseudomonadati</taxon>
        <taxon>Pseudomonadota</taxon>
        <taxon>Betaproteobacteria</taxon>
        <taxon>Burkholderiales</taxon>
        <taxon>Burkholderiaceae</taxon>
        <taxon>Burkholderia</taxon>
        <taxon>Burkholderia cepacia complex</taxon>
    </lineage>
</organism>
<dbReference type="SUPFAM" id="SSF52266">
    <property type="entry name" value="SGNH hydrolase"/>
    <property type="match status" value="1"/>
</dbReference>
<dbReference type="Proteomes" id="UP001171606">
    <property type="component" value="Unassembled WGS sequence"/>
</dbReference>
<dbReference type="Gene3D" id="3.40.50.1110">
    <property type="entry name" value="SGNH hydrolase"/>
    <property type="match status" value="1"/>
</dbReference>
<evidence type="ECO:0000256" key="2">
    <source>
        <dbReference type="SAM" id="SignalP"/>
    </source>
</evidence>
<dbReference type="PANTHER" id="PTHR45642">
    <property type="entry name" value="GDSL ESTERASE/LIPASE EXL3"/>
    <property type="match status" value="1"/>
</dbReference>
<accession>A0ABT8PNJ6</accession>
<evidence type="ECO:0000313" key="4">
    <source>
        <dbReference type="Proteomes" id="UP001171606"/>
    </source>
</evidence>
<feature type="chain" id="PRO_5045684002" evidence="2">
    <location>
        <begin position="35"/>
        <end position="457"/>
    </location>
</feature>
<keyword evidence="4" id="KW-1185">Reference proteome</keyword>
<dbReference type="GO" id="GO:0016787">
    <property type="term" value="F:hydrolase activity"/>
    <property type="evidence" value="ECO:0007669"/>
    <property type="project" value="UniProtKB-KW"/>
</dbReference>
<comment type="caution">
    <text evidence="3">The sequence shown here is derived from an EMBL/GenBank/DDBJ whole genome shotgun (WGS) entry which is preliminary data.</text>
</comment>
<dbReference type="CDD" id="cd01846">
    <property type="entry name" value="fatty_acyltransferase_like"/>
    <property type="match status" value="1"/>
</dbReference>
<evidence type="ECO:0000313" key="3">
    <source>
        <dbReference type="EMBL" id="MDN7936541.1"/>
    </source>
</evidence>
<feature type="region of interest" description="Disordered" evidence="1">
    <location>
        <begin position="42"/>
        <end position="76"/>
    </location>
</feature>
<evidence type="ECO:0000256" key="1">
    <source>
        <dbReference type="SAM" id="MobiDB-lite"/>
    </source>
</evidence>
<dbReference type="RefSeq" id="WP_301757628.1">
    <property type="nucleotide sequence ID" value="NZ_JAUJSQ010000028.1"/>
</dbReference>
<dbReference type="PANTHER" id="PTHR45642:SF141">
    <property type="entry name" value="SECRETED EFFECTOR PROTEIN SSEJ"/>
    <property type="match status" value="1"/>
</dbReference>